<dbReference type="Proteomes" id="UP000321822">
    <property type="component" value="Unassembled WGS sequence"/>
</dbReference>
<dbReference type="InterPro" id="IPR029058">
    <property type="entry name" value="AB_hydrolase_fold"/>
</dbReference>
<dbReference type="SUPFAM" id="SSF53474">
    <property type="entry name" value="alpha/beta-Hydrolases"/>
    <property type="match status" value="1"/>
</dbReference>
<dbReference type="Gene3D" id="3.40.50.1820">
    <property type="entry name" value="alpha/beta hydrolase"/>
    <property type="match status" value="1"/>
</dbReference>
<dbReference type="GO" id="GO:0004806">
    <property type="term" value="F:triacylglycerol lipase activity"/>
    <property type="evidence" value="ECO:0007669"/>
    <property type="project" value="TreeGrafter"/>
</dbReference>
<comment type="caution">
    <text evidence="2">The sequence shown here is derived from an EMBL/GenBank/DDBJ whole genome shotgun (WGS) entry which is preliminary data.</text>
</comment>
<dbReference type="PANTHER" id="PTHR43433:SF5">
    <property type="entry name" value="AB HYDROLASE-1 DOMAIN-CONTAINING PROTEIN"/>
    <property type="match status" value="1"/>
</dbReference>
<feature type="domain" description="AB hydrolase-1" evidence="1">
    <location>
        <begin position="27"/>
        <end position="280"/>
    </location>
</feature>
<evidence type="ECO:0000313" key="2">
    <source>
        <dbReference type="EMBL" id="TWX64154.1"/>
    </source>
</evidence>
<accession>A0A5C6Q5E6</accession>
<proteinExistence type="predicted"/>
<dbReference type="OrthoDB" id="7055710at2"/>
<sequence length="301" mass="33235">MLIFINKELKVNGVDIAYQLHGDKQAPVLLLVHGLSTPLTGWPVEMVDSFVEKGFRVLLIDNRDMGKSEQLNDLPIPNLLWTVLKIKFGFSVKVPYQLEDMMTDTVALLDALSIDKVHLVGASMGGMIAQLMAINHQERLLSLTSIMSTTGYNKLPAIDASVKKVLSQKPLSQRYRDRCQYHKNKWRAIGSPKYPLDDTELTVRVVQLLDRGISGKGTLRQMLAILTAPDRTARLKSVLTPTLVIHGDSDGLVHLDGGIATANAISNAKLQVYKGMGHDFPVELIPSIVNDIVEHAQAVEL</sequence>
<evidence type="ECO:0000313" key="3">
    <source>
        <dbReference type="Proteomes" id="UP000321822"/>
    </source>
</evidence>
<dbReference type="EMBL" id="VOLT01000015">
    <property type="protein sequence ID" value="TWX64154.1"/>
    <property type="molecule type" value="Genomic_DNA"/>
</dbReference>
<evidence type="ECO:0000259" key="1">
    <source>
        <dbReference type="Pfam" id="PF00561"/>
    </source>
</evidence>
<keyword evidence="2" id="KW-0378">Hydrolase</keyword>
<keyword evidence="3" id="KW-1185">Reference proteome</keyword>
<gene>
    <name evidence="2" type="ORF">ESZ36_21050</name>
</gene>
<reference evidence="2 3" key="1">
    <citation type="submission" date="2019-07" db="EMBL/GenBank/DDBJ databases">
        <title>Genomes of sea-ice associated Colwellia species.</title>
        <authorList>
            <person name="Bowman J.P."/>
        </authorList>
    </citation>
    <scope>NUCLEOTIDE SEQUENCE [LARGE SCALE GENOMIC DNA]</scope>
    <source>
        <strain evidence="2 3">ACAM 459</strain>
    </source>
</reference>
<dbReference type="Pfam" id="PF00561">
    <property type="entry name" value="Abhydrolase_1"/>
    <property type="match status" value="1"/>
</dbReference>
<dbReference type="InterPro" id="IPR000073">
    <property type="entry name" value="AB_hydrolase_1"/>
</dbReference>
<name>A0A5C6Q5E6_9GAMM</name>
<protein>
    <submittedName>
        <fullName evidence="2">Alpha/beta hydrolase</fullName>
    </submittedName>
</protein>
<dbReference type="PANTHER" id="PTHR43433">
    <property type="entry name" value="HYDROLASE, ALPHA/BETA FOLD FAMILY PROTEIN"/>
    <property type="match status" value="1"/>
</dbReference>
<dbReference type="GO" id="GO:0046503">
    <property type="term" value="P:glycerolipid catabolic process"/>
    <property type="evidence" value="ECO:0007669"/>
    <property type="project" value="TreeGrafter"/>
</dbReference>
<organism evidence="2 3">
    <name type="scientific">Colwellia demingiae</name>
    <dbReference type="NCBI Taxonomy" id="89401"/>
    <lineage>
        <taxon>Bacteria</taxon>
        <taxon>Pseudomonadati</taxon>
        <taxon>Pseudomonadota</taxon>
        <taxon>Gammaproteobacteria</taxon>
        <taxon>Alteromonadales</taxon>
        <taxon>Colwelliaceae</taxon>
        <taxon>Colwellia</taxon>
    </lineage>
</organism>
<dbReference type="AlphaFoldDB" id="A0A5C6Q5E6"/>
<dbReference type="InterPro" id="IPR050471">
    <property type="entry name" value="AB_hydrolase"/>
</dbReference>